<comment type="function">
    <text evidence="6">Binds to actin and affects the structure of the cytoskeleton. At high concentrations, profilin prevents the polymerization of actin, whereas it enhances it at low concentrations.</text>
</comment>
<dbReference type="Proteomes" id="UP000266673">
    <property type="component" value="Unassembled WGS sequence"/>
</dbReference>
<dbReference type="InterPro" id="IPR036140">
    <property type="entry name" value="PFN_sf"/>
</dbReference>
<keyword evidence="4 7" id="KW-0009">Actin-binding</keyword>
<dbReference type="OrthoDB" id="421374at2759"/>
<dbReference type="GO" id="GO:0005938">
    <property type="term" value="C:cell cortex"/>
    <property type="evidence" value="ECO:0007669"/>
    <property type="project" value="TreeGrafter"/>
</dbReference>
<dbReference type="CDD" id="cd00148">
    <property type="entry name" value="PROF"/>
    <property type="match status" value="1"/>
</dbReference>
<reference evidence="8 9" key="1">
    <citation type="submission" date="2018-06" db="EMBL/GenBank/DDBJ databases">
        <title>Comparative genomics reveals the genomic features of Rhizophagus irregularis, R. cerebriforme, R. diaphanum and Gigaspora rosea, and their symbiotic lifestyle signature.</title>
        <authorList>
            <person name="Morin E."/>
            <person name="San Clemente H."/>
            <person name="Chen E.C.H."/>
            <person name="De La Providencia I."/>
            <person name="Hainaut M."/>
            <person name="Kuo A."/>
            <person name="Kohler A."/>
            <person name="Murat C."/>
            <person name="Tang N."/>
            <person name="Roy S."/>
            <person name="Loubradou J."/>
            <person name="Henrissat B."/>
            <person name="Grigoriev I.V."/>
            <person name="Corradi N."/>
            <person name="Roux C."/>
            <person name="Martin F.M."/>
        </authorList>
    </citation>
    <scope>NUCLEOTIDE SEQUENCE [LARGE SCALE GENOMIC DNA]</scope>
    <source>
        <strain evidence="8 9">DAOM 194757</strain>
    </source>
</reference>
<evidence type="ECO:0000256" key="7">
    <source>
        <dbReference type="RuleBase" id="RU003909"/>
    </source>
</evidence>
<comment type="caution">
    <text evidence="8">The sequence shown here is derived from an EMBL/GenBank/DDBJ whole genome shotgun (WGS) entry which is preliminary data.</text>
</comment>
<dbReference type="FunFam" id="3.30.450.30:FF:000001">
    <property type="entry name" value="Profilin"/>
    <property type="match status" value="1"/>
</dbReference>
<organism evidence="8 9">
    <name type="scientific">Gigaspora rosea</name>
    <dbReference type="NCBI Taxonomy" id="44941"/>
    <lineage>
        <taxon>Eukaryota</taxon>
        <taxon>Fungi</taxon>
        <taxon>Fungi incertae sedis</taxon>
        <taxon>Mucoromycota</taxon>
        <taxon>Glomeromycotina</taxon>
        <taxon>Glomeromycetes</taxon>
        <taxon>Diversisporales</taxon>
        <taxon>Gigasporaceae</taxon>
        <taxon>Gigaspora</taxon>
    </lineage>
</organism>
<proteinExistence type="inferred from homology"/>
<dbReference type="PROSITE" id="PS00414">
    <property type="entry name" value="PROFILIN"/>
    <property type="match status" value="1"/>
</dbReference>
<dbReference type="InterPro" id="IPR027310">
    <property type="entry name" value="Profilin_CS"/>
</dbReference>
<dbReference type="Gene3D" id="3.30.450.30">
    <property type="entry name" value="Dynein light chain 2a, cytoplasmic"/>
    <property type="match status" value="1"/>
</dbReference>
<dbReference type="InterPro" id="IPR005455">
    <property type="entry name" value="PFN_euk"/>
</dbReference>
<dbReference type="GO" id="GO:0005856">
    <property type="term" value="C:cytoskeleton"/>
    <property type="evidence" value="ECO:0007669"/>
    <property type="project" value="UniProtKB-SubCell"/>
</dbReference>
<evidence type="ECO:0000256" key="1">
    <source>
        <dbReference type="ARBA" id="ARBA00004245"/>
    </source>
</evidence>
<dbReference type="EMBL" id="QKWP01000060">
    <property type="protein sequence ID" value="RIB28627.1"/>
    <property type="molecule type" value="Genomic_DNA"/>
</dbReference>
<sequence length="129" mass="14035">MSWQTYIDSNLVGTGKISQAAIYGHDGTLWASSANFNPATEEIKNIILSFDDATKIQENGIRCNGTKYYALSHDDKTIHGKNAKKGTEGVIAQKTNQAIILGTYCEGTMPGEANIVIGELADYLRSVNY</sequence>
<protein>
    <recommendedName>
        <fullName evidence="7">Profilin</fullName>
    </recommendedName>
</protein>
<dbReference type="GO" id="GO:0003785">
    <property type="term" value="F:actin monomer binding"/>
    <property type="evidence" value="ECO:0007669"/>
    <property type="project" value="TreeGrafter"/>
</dbReference>
<dbReference type="SMART" id="SM00392">
    <property type="entry name" value="PROF"/>
    <property type="match status" value="1"/>
</dbReference>
<dbReference type="STRING" id="44941.A0A397W501"/>
<comment type="similarity">
    <text evidence="2 7">Belongs to the profilin family.</text>
</comment>
<evidence type="ECO:0000256" key="5">
    <source>
        <dbReference type="ARBA" id="ARBA00023212"/>
    </source>
</evidence>
<comment type="subcellular location">
    <subcellularLocation>
        <location evidence="1">Cytoplasm</location>
        <location evidence="1">Cytoskeleton</location>
    </subcellularLocation>
</comment>
<dbReference type="PRINTS" id="PR01640">
    <property type="entry name" value="PROFILINPLNT"/>
</dbReference>
<keyword evidence="3" id="KW-0963">Cytoplasm</keyword>
<dbReference type="AlphaFoldDB" id="A0A397W501"/>
<evidence type="ECO:0000256" key="6">
    <source>
        <dbReference type="RuleBase" id="RU003908"/>
    </source>
</evidence>
<keyword evidence="9" id="KW-1185">Reference proteome</keyword>
<evidence type="ECO:0000256" key="2">
    <source>
        <dbReference type="ARBA" id="ARBA00010058"/>
    </source>
</evidence>
<dbReference type="InterPro" id="IPR048278">
    <property type="entry name" value="PFN"/>
</dbReference>
<comment type="subunit">
    <text evidence="6">Occurs in many kinds of cells as a complex with monomeric actin in a 1:1 ratio.</text>
</comment>
<dbReference type="PANTHER" id="PTHR11604:SF0">
    <property type="entry name" value="PROFILIN"/>
    <property type="match status" value="1"/>
</dbReference>
<dbReference type="Pfam" id="PF00235">
    <property type="entry name" value="Profilin"/>
    <property type="match status" value="1"/>
</dbReference>
<keyword evidence="5 6" id="KW-0206">Cytoskeleton</keyword>
<dbReference type="PRINTS" id="PR00392">
    <property type="entry name" value="PROFILIN"/>
</dbReference>
<evidence type="ECO:0000256" key="4">
    <source>
        <dbReference type="ARBA" id="ARBA00023203"/>
    </source>
</evidence>
<evidence type="ECO:0000313" key="8">
    <source>
        <dbReference type="EMBL" id="RIB28627.1"/>
    </source>
</evidence>
<evidence type="ECO:0000313" key="9">
    <source>
        <dbReference type="Proteomes" id="UP000266673"/>
    </source>
</evidence>
<dbReference type="SUPFAM" id="SSF55770">
    <property type="entry name" value="Profilin (actin-binding protein)"/>
    <property type="match status" value="1"/>
</dbReference>
<name>A0A397W501_9GLOM</name>
<gene>
    <name evidence="8" type="ORF">C2G38_2137249</name>
</gene>
<dbReference type="PANTHER" id="PTHR11604">
    <property type="entry name" value="PROFILIN"/>
    <property type="match status" value="1"/>
</dbReference>
<accession>A0A397W501</accession>
<evidence type="ECO:0000256" key="3">
    <source>
        <dbReference type="ARBA" id="ARBA00022490"/>
    </source>
</evidence>